<dbReference type="InterPro" id="IPR017972">
    <property type="entry name" value="Cyt_P450_CS"/>
</dbReference>
<dbReference type="PANTHER" id="PTHR24305:SF166">
    <property type="entry name" value="CYTOCHROME P450 12A4, MITOCHONDRIAL-RELATED"/>
    <property type="match status" value="1"/>
</dbReference>
<dbReference type="OrthoDB" id="446280at2"/>
<evidence type="ECO:0000256" key="1">
    <source>
        <dbReference type="ARBA" id="ARBA00001971"/>
    </source>
</evidence>
<evidence type="ECO:0000256" key="4">
    <source>
        <dbReference type="RuleBase" id="RU000461"/>
    </source>
</evidence>
<sequence length="460" mass="52809">MKTIPTPTTSPSWQRFQWIFDPVSYLENNQAKYPDMFIASGIGFGDRVIMTSNPQAIQEVLTNDRKLFNAPSGFNSILRHVVGNSSTMLIEGDLHRKRRQLVMPSFHGERLKAYGDRIIGITHEVMTQLPIDQQFLARNVMQSISLQIIIETVFGITQGERYQQIKQLFGELTELFESPLTSSFLFFSFLQQDWGKWSPWGKFLHRRQQIDKLIYAEIGDRHANRDPNRTDILALLMSSRDEEGNPLTDEELRDELMGLLLAGHETTATAMSWALYWLHCTPEVKNKLCEELASLGESPDAMDIARLPYLTAVCNETLRICPVAMLTFPRVAQEPVEIIGYPIKPGDIVMGCMYLTHQREDLYPNHHEFRPERFLERQYSPYEFIPFGGGVRRCLGEALAQFEMKLVLATIMTNYQLKLGDTRPEKLQRRGVTLAPARGVKMIKEKRLSLIHQKDTVQVS</sequence>
<dbReference type="CDD" id="cd11053">
    <property type="entry name" value="CYP110-like"/>
    <property type="match status" value="1"/>
</dbReference>
<dbReference type="RefSeq" id="WP_124975415.1">
    <property type="nucleotide sequence ID" value="NZ_BDQK01000008.1"/>
</dbReference>
<dbReference type="PANTHER" id="PTHR24305">
    <property type="entry name" value="CYTOCHROME P450"/>
    <property type="match status" value="1"/>
</dbReference>
<evidence type="ECO:0000256" key="3">
    <source>
        <dbReference type="PIRSR" id="PIRSR602401-1"/>
    </source>
</evidence>
<keyword evidence="6" id="KW-1185">Reference proteome</keyword>
<comment type="cofactor">
    <cofactor evidence="1 3">
        <name>heme</name>
        <dbReference type="ChEBI" id="CHEBI:30413"/>
    </cofactor>
</comment>
<dbReference type="InterPro" id="IPR036396">
    <property type="entry name" value="Cyt_P450_sf"/>
</dbReference>
<keyword evidence="3 4" id="KW-0408">Iron</keyword>
<keyword evidence="3 4" id="KW-0479">Metal-binding</keyword>
<dbReference type="EMBL" id="BDQK01000008">
    <property type="protein sequence ID" value="GBF80458.1"/>
    <property type="molecule type" value="Genomic_DNA"/>
</dbReference>
<dbReference type="InterPro" id="IPR001128">
    <property type="entry name" value="Cyt_P450"/>
</dbReference>
<dbReference type="GO" id="GO:0005506">
    <property type="term" value="F:iron ion binding"/>
    <property type="evidence" value="ECO:0007669"/>
    <property type="project" value="InterPro"/>
</dbReference>
<comment type="similarity">
    <text evidence="2 4">Belongs to the cytochrome P450 family.</text>
</comment>
<reference evidence="6" key="1">
    <citation type="submission" date="2017-05" db="EMBL/GenBank/DDBJ databases">
        <title>Physiological properties and genetic analysis related to exopolysaccharide production of fresh-water unicellular cyanobacterium Aphanothece sacrum, Suizenji Nori, that has been cultured as a food source in Japan.</title>
        <authorList>
            <person name="Kanesaki Y."/>
            <person name="Yoshikawa S."/>
            <person name="Ohki K."/>
        </authorList>
    </citation>
    <scope>NUCLEOTIDE SEQUENCE [LARGE SCALE GENOMIC DNA]</scope>
    <source>
        <strain evidence="6">FPU1</strain>
    </source>
</reference>
<keyword evidence="4" id="KW-0503">Monooxygenase</keyword>
<dbReference type="AlphaFoldDB" id="A0A401IGR8"/>
<organism evidence="5 6">
    <name type="scientific">Aphanothece sacrum FPU1</name>
    <dbReference type="NCBI Taxonomy" id="1920663"/>
    <lineage>
        <taxon>Bacteria</taxon>
        <taxon>Bacillati</taxon>
        <taxon>Cyanobacteriota</taxon>
        <taxon>Cyanophyceae</taxon>
        <taxon>Oscillatoriophycideae</taxon>
        <taxon>Chroococcales</taxon>
        <taxon>Aphanothecaceae</taxon>
        <taxon>Aphanothece</taxon>
    </lineage>
</organism>
<dbReference type="Pfam" id="PF00067">
    <property type="entry name" value="p450"/>
    <property type="match status" value="1"/>
</dbReference>
<keyword evidence="4" id="KW-0560">Oxidoreductase</keyword>
<protein>
    <submittedName>
        <fullName evidence="5">Cytochrome P450</fullName>
    </submittedName>
</protein>
<proteinExistence type="inferred from homology"/>
<keyword evidence="3 4" id="KW-0349">Heme</keyword>
<dbReference type="PRINTS" id="PR00385">
    <property type="entry name" value="P450"/>
</dbReference>
<comment type="caution">
    <text evidence="5">The sequence shown here is derived from an EMBL/GenBank/DDBJ whole genome shotgun (WGS) entry which is preliminary data.</text>
</comment>
<feature type="binding site" description="axial binding residue" evidence="3">
    <location>
        <position position="394"/>
    </location>
    <ligand>
        <name>heme</name>
        <dbReference type="ChEBI" id="CHEBI:30413"/>
    </ligand>
    <ligandPart>
        <name>Fe</name>
        <dbReference type="ChEBI" id="CHEBI:18248"/>
    </ligandPart>
</feature>
<dbReference type="GO" id="GO:0004497">
    <property type="term" value="F:monooxygenase activity"/>
    <property type="evidence" value="ECO:0007669"/>
    <property type="project" value="UniProtKB-KW"/>
</dbReference>
<dbReference type="Gene3D" id="1.10.630.10">
    <property type="entry name" value="Cytochrome P450"/>
    <property type="match status" value="1"/>
</dbReference>
<dbReference type="Proteomes" id="UP000287247">
    <property type="component" value="Unassembled WGS sequence"/>
</dbReference>
<evidence type="ECO:0000313" key="5">
    <source>
        <dbReference type="EMBL" id="GBF80458.1"/>
    </source>
</evidence>
<gene>
    <name evidence="5" type="ORF">AsFPU1_1859</name>
</gene>
<evidence type="ECO:0000313" key="6">
    <source>
        <dbReference type="Proteomes" id="UP000287247"/>
    </source>
</evidence>
<dbReference type="SUPFAM" id="SSF48264">
    <property type="entry name" value="Cytochrome P450"/>
    <property type="match status" value="1"/>
</dbReference>
<accession>A0A401IGR8</accession>
<dbReference type="PRINTS" id="PR00463">
    <property type="entry name" value="EP450I"/>
</dbReference>
<name>A0A401IGR8_APHSA</name>
<dbReference type="InterPro" id="IPR002401">
    <property type="entry name" value="Cyt_P450_E_grp-I"/>
</dbReference>
<evidence type="ECO:0000256" key="2">
    <source>
        <dbReference type="ARBA" id="ARBA00010617"/>
    </source>
</evidence>
<dbReference type="PROSITE" id="PS00086">
    <property type="entry name" value="CYTOCHROME_P450"/>
    <property type="match status" value="1"/>
</dbReference>
<dbReference type="InterPro" id="IPR050121">
    <property type="entry name" value="Cytochrome_P450_monoxygenase"/>
</dbReference>
<dbReference type="GO" id="GO:0016705">
    <property type="term" value="F:oxidoreductase activity, acting on paired donors, with incorporation or reduction of molecular oxygen"/>
    <property type="evidence" value="ECO:0007669"/>
    <property type="project" value="InterPro"/>
</dbReference>
<dbReference type="GO" id="GO:0020037">
    <property type="term" value="F:heme binding"/>
    <property type="evidence" value="ECO:0007669"/>
    <property type="project" value="InterPro"/>
</dbReference>